<protein>
    <recommendedName>
        <fullName evidence="3">Carbon monoxide dehydrogenase</fullName>
    </recommendedName>
</protein>
<dbReference type="PANTHER" id="PTHR38588:SF1">
    <property type="entry name" value="BLL0334 PROTEIN"/>
    <property type="match status" value="1"/>
</dbReference>
<dbReference type="Pfam" id="PF06240">
    <property type="entry name" value="COXG"/>
    <property type="match status" value="1"/>
</dbReference>
<evidence type="ECO:0000313" key="2">
    <source>
        <dbReference type="Proteomes" id="UP000542125"/>
    </source>
</evidence>
<dbReference type="Gene3D" id="3.30.530.20">
    <property type="match status" value="1"/>
</dbReference>
<gene>
    <name evidence="1" type="ORF">FHW18_001311</name>
</gene>
<dbReference type="PANTHER" id="PTHR38588">
    <property type="entry name" value="BLL0334 PROTEIN"/>
    <property type="match status" value="1"/>
</dbReference>
<dbReference type="CDD" id="cd05018">
    <property type="entry name" value="CoxG"/>
    <property type="match status" value="1"/>
</dbReference>
<reference evidence="1 2" key="1">
    <citation type="submission" date="2020-07" db="EMBL/GenBank/DDBJ databases">
        <title>Genomic Encyclopedia of Type Strains, Phase IV (KMG-V): Genome sequencing to study the core and pangenomes of soil and plant-associated prokaryotes.</title>
        <authorList>
            <person name="Whitman W."/>
        </authorList>
    </citation>
    <scope>NUCLEOTIDE SEQUENCE [LARGE SCALE GENOMIC DNA]</scope>
    <source>
        <strain evidence="1 2">SAS40</strain>
    </source>
</reference>
<dbReference type="SUPFAM" id="SSF55961">
    <property type="entry name" value="Bet v1-like"/>
    <property type="match status" value="1"/>
</dbReference>
<proteinExistence type="predicted"/>
<dbReference type="RefSeq" id="WP_257022175.1">
    <property type="nucleotide sequence ID" value="NZ_JACBYR010000001.1"/>
</dbReference>
<sequence>MSSTRLIPAPQEAVWDALNDADTLQSCIAGCERIELVAPDTYDVAMAVKVGPVSARFKGRMTLSDIIEPQSYVIRFEGQGGVAGFAKGQAAVSLVPEGAGTLLSYTVHAQIGGKLAQLGARLVDSSARKMADEFFGKFLARFEGHAATAT</sequence>
<evidence type="ECO:0008006" key="3">
    <source>
        <dbReference type="Google" id="ProtNLM"/>
    </source>
</evidence>
<accession>A0A7Y9IS25</accession>
<dbReference type="InterPro" id="IPR010419">
    <property type="entry name" value="CO_DH_gsu"/>
</dbReference>
<keyword evidence="2" id="KW-1185">Reference proteome</keyword>
<comment type="caution">
    <text evidence="1">The sequence shown here is derived from an EMBL/GenBank/DDBJ whole genome shotgun (WGS) entry which is preliminary data.</text>
</comment>
<organism evidence="1 2">
    <name type="scientific">Pigmentiphaga litoralis</name>
    <dbReference type="NCBI Taxonomy" id="516702"/>
    <lineage>
        <taxon>Bacteria</taxon>
        <taxon>Pseudomonadati</taxon>
        <taxon>Pseudomonadota</taxon>
        <taxon>Betaproteobacteria</taxon>
        <taxon>Burkholderiales</taxon>
        <taxon>Alcaligenaceae</taxon>
        <taxon>Pigmentiphaga</taxon>
    </lineage>
</organism>
<evidence type="ECO:0000313" key="1">
    <source>
        <dbReference type="EMBL" id="NYE82040.1"/>
    </source>
</evidence>
<dbReference type="InterPro" id="IPR023393">
    <property type="entry name" value="START-like_dom_sf"/>
</dbReference>
<dbReference type="EMBL" id="JACBYR010000001">
    <property type="protein sequence ID" value="NYE82040.1"/>
    <property type="molecule type" value="Genomic_DNA"/>
</dbReference>
<name>A0A7Y9IS25_9BURK</name>
<dbReference type="AlphaFoldDB" id="A0A7Y9IS25"/>
<dbReference type="Proteomes" id="UP000542125">
    <property type="component" value="Unassembled WGS sequence"/>
</dbReference>